<name>A0A0R3VYZ0_TAEAS</name>
<accession>A0A0R3VYZ0</accession>
<sequence length="524" mass="56423">MDYSVSRQFGGRRGEEDDDDVECDEENEEDEDDDRRYGEGVDDTDPSTQLRRTQKYSRQKLLNDSEVDDEQELDNLGVDEEMPEQDQYDHDAMDDQSVDLRKTAYARTSGTPMRPLGMYPMNTAANHRFEGHNRDGLGEVLEDLGCIARHSAVAKRETSLYPQVDVAEQRNGEVDVCSRRSSAAATPSHGPVPLPSMAALASSSTSPADLAPGSGRANHGQIGPASAASASTMSPLVSGLGGTNQRPPSRPLAHQTSVPECSQVTSPILHYPPSSAGMHCNPPSVGGLGGMGPWSESSYGSSSQEAYKQAPPNVFLHASPNTTSLQYRQQQQHPESLSPEFHHLQREQLMPSTSPSQRMLSSNPYLAHQQQQQHHHQQATPPSVSAAGDAVDHLRSLSALGAKYTQPLSEPIDLGEQRDTHPTPVPMLGSGCGMPPTSLGSLLSGKALDSSIPTTLETPSCIPPGVNRVKTPEDSSGWCAIASTVDFFSLRQAMGVVVVSRAELWTRFATSPALSLSHDQLGSQ</sequence>
<dbReference type="STRING" id="60517.A0A0R3VYZ0"/>
<dbReference type="WBParaSite" id="TASK_0000263401-mRNA-1">
    <property type="protein sequence ID" value="TASK_0000263401-mRNA-1"/>
    <property type="gene ID" value="TASK_0000263401"/>
</dbReference>
<organism evidence="4">
    <name type="scientific">Taenia asiatica</name>
    <name type="common">Asian tapeworm</name>
    <dbReference type="NCBI Taxonomy" id="60517"/>
    <lineage>
        <taxon>Eukaryota</taxon>
        <taxon>Metazoa</taxon>
        <taxon>Spiralia</taxon>
        <taxon>Lophotrochozoa</taxon>
        <taxon>Platyhelminthes</taxon>
        <taxon>Cestoda</taxon>
        <taxon>Eucestoda</taxon>
        <taxon>Cyclophyllidea</taxon>
        <taxon>Taeniidae</taxon>
        <taxon>Taenia</taxon>
    </lineage>
</organism>
<evidence type="ECO:0000313" key="3">
    <source>
        <dbReference type="Proteomes" id="UP000282613"/>
    </source>
</evidence>
<dbReference type="EMBL" id="UYRS01002292">
    <property type="protein sequence ID" value="VDK25704.1"/>
    <property type="molecule type" value="Genomic_DNA"/>
</dbReference>
<dbReference type="AlphaFoldDB" id="A0A0R3VYZ0"/>
<reference evidence="2 3" key="2">
    <citation type="submission" date="2018-11" db="EMBL/GenBank/DDBJ databases">
        <authorList>
            <consortium name="Pathogen Informatics"/>
        </authorList>
    </citation>
    <scope>NUCLEOTIDE SEQUENCE [LARGE SCALE GENOMIC DNA]</scope>
</reference>
<feature type="compositionally biased region" description="Acidic residues" evidence="1">
    <location>
        <begin position="16"/>
        <end position="33"/>
    </location>
</feature>
<feature type="region of interest" description="Disordered" evidence="1">
    <location>
        <begin position="1"/>
        <end position="99"/>
    </location>
</feature>
<feature type="compositionally biased region" description="Low complexity" evidence="1">
    <location>
        <begin position="195"/>
        <end position="212"/>
    </location>
</feature>
<proteinExistence type="predicted"/>
<protein>
    <submittedName>
        <fullName evidence="4">Protein kinase domain-containing protein</fullName>
    </submittedName>
</protein>
<feature type="region of interest" description="Disordered" evidence="1">
    <location>
        <begin position="177"/>
        <end position="261"/>
    </location>
</feature>
<feature type="compositionally biased region" description="Acidic residues" evidence="1">
    <location>
        <begin position="65"/>
        <end position="86"/>
    </location>
</feature>
<dbReference type="Proteomes" id="UP000282613">
    <property type="component" value="Unassembled WGS sequence"/>
</dbReference>
<feature type="compositionally biased region" description="Polar residues" evidence="1">
    <location>
        <begin position="350"/>
        <end position="364"/>
    </location>
</feature>
<gene>
    <name evidence="2" type="ORF">TASK_LOCUS2635</name>
</gene>
<feature type="region of interest" description="Disordered" evidence="1">
    <location>
        <begin position="348"/>
        <end position="388"/>
    </location>
</feature>
<reference evidence="4" key="1">
    <citation type="submission" date="2017-02" db="UniProtKB">
        <authorList>
            <consortium name="WormBaseParasite"/>
        </authorList>
    </citation>
    <scope>IDENTIFICATION</scope>
</reference>
<feature type="region of interest" description="Disordered" evidence="1">
    <location>
        <begin position="408"/>
        <end position="435"/>
    </location>
</feature>
<feature type="compositionally biased region" description="Basic and acidic residues" evidence="1">
    <location>
        <begin position="87"/>
        <end position="99"/>
    </location>
</feature>
<evidence type="ECO:0000256" key="1">
    <source>
        <dbReference type="SAM" id="MobiDB-lite"/>
    </source>
</evidence>
<keyword evidence="3" id="KW-1185">Reference proteome</keyword>
<evidence type="ECO:0000313" key="4">
    <source>
        <dbReference type="WBParaSite" id="TASK_0000263401-mRNA-1"/>
    </source>
</evidence>
<evidence type="ECO:0000313" key="2">
    <source>
        <dbReference type="EMBL" id="VDK25704.1"/>
    </source>
</evidence>